<sequence length="459" mass="50696">MESEEAAEESSYASGRRRSSATAERRGSMFGNRITYAGNEMTSGKLFGKDLTEYDEVDVDALLEQLSPEELELLAGDVDPDDSLVPPSERCGYKCEKESTGPLDRKQLIDHINEQAINEPDRPELVPYVPGTVRGKKWVPPPPPVSEDPDDPTIDQVEVDLDEEFNSVLEIATEDEIVDLAAILGFHSMMNQDQYHASLLNKGRPVGVGWGGITKATKFKPLPAEPPNDTDPEESIKRLKSDDAKFKELNLNNIRKMTDEQLGRLFGALGSNSHLETLSMANTGLSDRHLDALTSALAQNNTLRTLNLETNNITPPGVVRVMEALNKMHSVEEVRLANQQQGVLGNKIEMQLTNLIEENNTLLRVGIHFEFNDARNRVSRQLQKNLDTFLAEVRIGLKTRRPRPVVSTEGASLSFTVPARIKQQQLQDSPGIPPEDLDSTLSDSEDGFSSDEGDEVAAA</sequence>
<evidence type="ECO:0000256" key="1">
    <source>
        <dbReference type="ARBA" id="ARBA00004245"/>
    </source>
</evidence>
<keyword evidence="5" id="KW-1185">Reference proteome</keyword>
<dbReference type="PANTHER" id="PTHR10901">
    <property type="entry name" value="TROPOMODULIN"/>
    <property type="match status" value="1"/>
</dbReference>
<comment type="subcellular location">
    <subcellularLocation>
        <location evidence="1">Cytoplasm</location>
        <location evidence="1">Cytoskeleton</location>
    </subcellularLocation>
</comment>
<dbReference type="GO" id="GO:0030239">
    <property type="term" value="P:myofibril assembly"/>
    <property type="evidence" value="ECO:0007669"/>
    <property type="project" value="TreeGrafter"/>
</dbReference>
<evidence type="ECO:0000256" key="3">
    <source>
        <dbReference type="ARBA" id="ARBA00023212"/>
    </source>
</evidence>
<dbReference type="GO" id="GO:0005523">
    <property type="term" value="F:tropomyosin binding"/>
    <property type="evidence" value="ECO:0007669"/>
    <property type="project" value="InterPro"/>
</dbReference>
<dbReference type="PANTHER" id="PTHR10901:SF6">
    <property type="entry name" value="TROPOMODULIN, ISOFORM N"/>
    <property type="match status" value="1"/>
</dbReference>
<dbReference type="InterPro" id="IPR032675">
    <property type="entry name" value="LRR_dom_sf"/>
</dbReference>
<dbReference type="InterPro" id="IPR004934">
    <property type="entry name" value="TMOD"/>
</dbReference>
<dbReference type="GeneID" id="108672494"/>
<evidence type="ECO:0000313" key="6">
    <source>
        <dbReference type="RefSeq" id="XP_018015650.1"/>
    </source>
</evidence>
<dbReference type="CTD" id="43633"/>
<dbReference type="FunFam" id="3.80.10.10:FF:000099">
    <property type="entry name" value="Tropomodulin, isoform C"/>
    <property type="match status" value="1"/>
</dbReference>
<gene>
    <name evidence="6" type="primary">LOC108672494</name>
</gene>
<organism evidence="5 6">
    <name type="scientific">Hyalella azteca</name>
    <name type="common">Amphipod</name>
    <dbReference type="NCBI Taxonomy" id="294128"/>
    <lineage>
        <taxon>Eukaryota</taxon>
        <taxon>Metazoa</taxon>
        <taxon>Ecdysozoa</taxon>
        <taxon>Arthropoda</taxon>
        <taxon>Crustacea</taxon>
        <taxon>Multicrustacea</taxon>
        <taxon>Malacostraca</taxon>
        <taxon>Eumalacostraca</taxon>
        <taxon>Peracarida</taxon>
        <taxon>Amphipoda</taxon>
        <taxon>Senticaudata</taxon>
        <taxon>Talitrida</taxon>
        <taxon>Talitroidea</taxon>
        <taxon>Hyalellidae</taxon>
        <taxon>Hyalella</taxon>
    </lineage>
</organism>
<feature type="region of interest" description="Disordered" evidence="4">
    <location>
        <begin position="422"/>
        <end position="459"/>
    </location>
</feature>
<dbReference type="AlphaFoldDB" id="A0A8B7NPP3"/>
<evidence type="ECO:0000256" key="4">
    <source>
        <dbReference type="SAM" id="MobiDB-lite"/>
    </source>
</evidence>
<reference evidence="6" key="1">
    <citation type="submission" date="2025-08" db="UniProtKB">
        <authorList>
            <consortium name="RefSeq"/>
        </authorList>
    </citation>
    <scope>IDENTIFICATION</scope>
    <source>
        <tissue evidence="6">Whole organism</tissue>
    </source>
</reference>
<dbReference type="GO" id="GO:0030016">
    <property type="term" value="C:myofibril"/>
    <property type="evidence" value="ECO:0007669"/>
    <property type="project" value="TreeGrafter"/>
</dbReference>
<evidence type="ECO:0000256" key="2">
    <source>
        <dbReference type="ARBA" id="ARBA00022490"/>
    </source>
</evidence>
<name>A0A8B7NPP3_HYAAZ</name>
<dbReference type="GO" id="GO:0051694">
    <property type="term" value="P:pointed-end actin filament capping"/>
    <property type="evidence" value="ECO:0007669"/>
    <property type="project" value="InterPro"/>
</dbReference>
<keyword evidence="2" id="KW-0963">Cytoplasm</keyword>
<keyword evidence="3" id="KW-0206">Cytoskeleton</keyword>
<accession>A0A8B7NPP3</accession>
<proteinExistence type="predicted"/>
<dbReference type="Pfam" id="PF03250">
    <property type="entry name" value="Tropomodulin"/>
    <property type="match status" value="1"/>
</dbReference>
<dbReference type="RefSeq" id="XP_018015650.1">
    <property type="nucleotide sequence ID" value="XM_018160161.2"/>
</dbReference>
<dbReference type="GO" id="GO:0007015">
    <property type="term" value="P:actin filament organization"/>
    <property type="evidence" value="ECO:0007669"/>
    <property type="project" value="TreeGrafter"/>
</dbReference>
<dbReference type="GO" id="GO:0005856">
    <property type="term" value="C:cytoskeleton"/>
    <property type="evidence" value="ECO:0007669"/>
    <property type="project" value="UniProtKB-SubCell"/>
</dbReference>
<feature type="compositionally biased region" description="Acidic residues" evidence="4">
    <location>
        <begin position="435"/>
        <end position="459"/>
    </location>
</feature>
<dbReference type="KEGG" id="hazt:108672494"/>
<protein>
    <submittedName>
        <fullName evidence="6">Tropomodulin isoform X1</fullName>
    </submittedName>
</protein>
<dbReference type="SUPFAM" id="SSF52047">
    <property type="entry name" value="RNI-like"/>
    <property type="match status" value="1"/>
</dbReference>
<dbReference type="SMART" id="SM00368">
    <property type="entry name" value="LRR_RI"/>
    <property type="match status" value="2"/>
</dbReference>
<dbReference type="Gene3D" id="3.80.10.10">
    <property type="entry name" value="Ribonuclease Inhibitor"/>
    <property type="match status" value="1"/>
</dbReference>
<feature type="region of interest" description="Disordered" evidence="4">
    <location>
        <begin position="1"/>
        <end position="32"/>
    </location>
</feature>
<dbReference type="Proteomes" id="UP000694843">
    <property type="component" value="Unplaced"/>
</dbReference>
<dbReference type="OrthoDB" id="2163268at2759"/>
<dbReference type="OMA" id="PYQRDKL"/>
<evidence type="ECO:0000313" key="5">
    <source>
        <dbReference type="Proteomes" id="UP000694843"/>
    </source>
</evidence>